<keyword evidence="6" id="KW-1185">Reference proteome</keyword>
<feature type="non-terminal residue" evidence="5">
    <location>
        <position position="831"/>
    </location>
</feature>
<dbReference type="InterPro" id="IPR016024">
    <property type="entry name" value="ARM-type_fold"/>
</dbReference>
<feature type="domain" description="ARMC5-like ARM-repeats" evidence="4">
    <location>
        <begin position="253"/>
        <end position="504"/>
    </location>
</feature>
<dbReference type="SUPFAM" id="SSF48371">
    <property type="entry name" value="ARM repeat"/>
    <property type="match status" value="2"/>
</dbReference>
<proteinExistence type="predicted"/>
<evidence type="ECO:0000259" key="3">
    <source>
        <dbReference type="Pfam" id="PF14381"/>
    </source>
</evidence>
<dbReference type="EMBL" id="VXAS01007326">
    <property type="protein sequence ID" value="NXL16655.1"/>
    <property type="molecule type" value="Genomic_DNA"/>
</dbReference>
<feature type="domain" description="EDR1/CTR1/ARMC3-like peptidase-like" evidence="3">
    <location>
        <begin position="684"/>
        <end position="819"/>
    </location>
</feature>
<dbReference type="Pfam" id="PF00514">
    <property type="entry name" value="Arm"/>
    <property type="match status" value="2"/>
</dbReference>
<gene>
    <name evidence="5" type="primary">Armc3</name>
    <name evidence="5" type="ORF">SETKIR_R04917</name>
</gene>
<dbReference type="PANTHER" id="PTHR46618:SF1">
    <property type="entry name" value="ARMADILLO REPEAT-CONTAINING PROTEIN 3"/>
    <property type="match status" value="1"/>
</dbReference>
<dbReference type="Pfam" id="PF24768">
    <property type="entry name" value="ARM_ARMC5"/>
    <property type="match status" value="1"/>
</dbReference>
<dbReference type="Gene3D" id="1.25.10.10">
    <property type="entry name" value="Leucine-rich Repeat Variant"/>
    <property type="match status" value="1"/>
</dbReference>
<dbReference type="Proteomes" id="UP000550059">
    <property type="component" value="Unassembled WGS sequence"/>
</dbReference>
<dbReference type="Pfam" id="PF14381">
    <property type="entry name" value="EDR1_CTR1_ARMC3_pept"/>
    <property type="match status" value="1"/>
</dbReference>
<protein>
    <submittedName>
        <fullName evidence="5">ARMC3 protein</fullName>
    </submittedName>
</protein>
<dbReference type="PROSITE" id="PS50176">
    <property type="entry name" value="ARM_REPEAT"/>
    <property type="match status" value="3"/>
</dbReference>
<keyword evidence="1" id="KW-0677">Repeat</keyword>
<evidence type="ECO:0000259" key="4">
    <source>
        <dbReference type="Pfam" id="PF24768"/>
    </source>
</evidence>
<name>A0A7L0QDV7_SETKR</name>
<evidence type="ECO:0000256" key="1">
    <source>
        <dbReference type="ARBA" id="ARBA00022737"/>
    </source>
</evidence>
<feature type="repeat" description="ARM" evidence="2">
    <location>
        <begin position="356"/>
        <end position="384"/>
    </location>
</feature>
<feature type="non-terminal residue" evidence="5">
    <location>
        <position position="1"/>
    </location>
</feature>
<evidence type="ECO:0000256" key="2">
    <source>
        <dbReference type="PROSITE-ProRule" id="PRU00259"/>
    </source>
</evidence>
<dbReference type="InterPro" id="IPR055164">
    <property type="entry name" value="EDR1/CTR1/ARMC3-like_pept-like"/>
</dbReference>
<sequence>MGKKAKKETESPPKDVFDPLLIESKTPATVVLMLNSPENEVLAKACDALYKFASKGDENKVTLLGLGALEHLYKLLSHEDPLVRRNAVMVFGIMASNNDVRKLLRELDVTNSLISQLAPEEDIVIHEFATLCLAYMAVEYTTKVKIFEQGGLEPLIRLLGSPDPDVTKNSLECIYLLVQDFQNRAAVRELNVIPPLLGLLESEYPVIQSLALQTLEVISKDRETRILLEEYKGLDCLLNILENNELSDLHVETLAVLGNCLEDVHTLQQIQLTGGIKKLLSFLEVSTVPDIQKNAAKAIANAAYDSEIRKILHWEKVEKFLLRLLETNNDDVKVAASQAISAMCENIDSKCVLGLQGIPQLVKLLSSDNEELKEAVVTALTNLTTANLRNASVVAKAEGIAPLIKTLNAQRDGAISNAIAVLTNLSLQEPSRASIQSQGIMSALVGPLRSTNSQVQSKAAFAVAAFACDADARAELRNVGGLGPLVELLHSRNEEVRRNACWAVMVCGSDEVTAFELCRLGALDILEEINLSTKRKNNFSEAALEKLLDNNLSQKYSRMGYLSPSNIITNGFYDCGQVKHGGKFLSLEELSKQELTDRRAIIFINAKPQEKRGAGMALYGIEGAECVELTAAMAQLRASGVSFFFSVRKGKGKKEEEKPKVIRVAPTILEEIKLENAHWVPPPDFVLMDYINDASKTILPMTSTREQVVALAQFVADRMGGPVEKEELHNFCWELDMSEIEFDLKSNIVPIGKIKRGTFYHRALLFKVIADRIGIGCSLVRGQYNRCWNEVKLVEYSPKGLLLPPQEYVVDVMFEPGSLFKQGSAKADQYK</sequence>
<dbReference type="PANTHER" id="PTHR46618">
    <property type="entry name" value="ARMADILLO REPEAT-CONTAINING PROTEIN 3"/>
    <property type="match status" value="1"/>
</dbReference>
<feature type="repeat" description="ARM" evidence="2">
    <location>
        <begin position="398"/>
        <end position="440"/>
    </location>
</feature>
<evidence type="ECO:0000313" key="5">
    <source>
        <dbReference type="EMBL" id="NXL16655.1"/>
    </source>
</evidence>
<comment type="caution">
    <text evidence="5">The sequence shown here is derived from an EMBL/GenBank/DDBJ whole genome shotgun (WGS) entry which is preliminary data.</text>
</comment>
<dbReference type="SMART" id="SM00185">
    <property type="entry name" value="ARM"/>
    <property type="match status" value="10"/>
</dbReference>
<dbReference type="InterPro" id="IPR052441">
    <property type="entry name" value="Armadillo-Ser/Thr_Kinase"/>
</dbReference>
<dbReference type="InterPro" id="IPR055445">
    <property type="entry name" value="ARM_ARMC5"/>
</dbReference>
<dbReference type="InterPro" id="IPR011989">
    <property type="entry name" value="ARM-like"/>
</dbReference>
<feature type="repeat" description="ARM" evidence="2">
    <location>
        <begin position="150"/>
        <end position="192"/>
    </location>
</feature>
<reference evidence="5 6" key="1">
    <citation type="submission" date="2019-09" db="EMBL/GenBank/DDBJ databases">
        <title>Bird 10,000 Genomes (B10K) Project - Family phase.</title>
        <authorList>
            <person name="Zhang G."/>
        </authorList>
    </citation>
    <scope>NUCLEOTIDE SEQUENCE [LARGE SCALE GENOMIC DNA]</scope>
    <source>
        <strain evidence="5">B10K-DU-001-45</strain>
        <tissue evidence="5">Muscle</tissue>
    </source>
</reference>
<dbReference type="InterPro" id="IPR000225">
    <property type="entry name" value="Armadillo"/>
</dbReference>
<organism evidence="5 6">
    <name type="scientific">Setophaga kirtlandii</name>
    <name type="common">Kirtland's warbler</name>
    <name type="synonym">Dendroica kirtlandii</name>
    <dbReference type="NCBI Taxonomy" id="298831"/>
    <lineage>
        <taxon>Eukaryota</taxon>
        <taxon>Metazoa</taxon>
        <taxon>Chordata</taxon>
        <taxon>Craniata</taxon>
        <taxon>Vertebrata</taxon>
        <taxon>Euteleostomi</taxon>
        <taxon>Archelosauria</taxon>
        <taxon>Archosauria</taxon>
        <taxon>Dinosauria</taxon>
        <taxon>Saurischia</taxon>
        <taxon>Theropoda</taxon>
        <taxon>Coelurosauria</taxon>
        <taxon>Aves</taxon>
        <taxon>Neognathae</taxon>
        <taxon>Neoaves</taxon>
        <taxon>Telluraves</taxon>
        <taxon>Australaves</taxon>
        <taxon>Passeriformes</taxon>
        <taxon>Passeroidea</taxon>
        <taxon>Parulidae</taxon>
        <taxon>Setophaga</taxon>
    </lineage>
</organism>
<accession>A0A7L0QDV7</accession>
<dbReference type="AlphaFoldDB" id="A0A7L0QDV7"/>
<evidence type="ECO:0000313" key="6">
    <source>
        <dbReference type="Proteomes" id="UP000550059"/>
    </source>
</evidence>